<proteinExistence type="predicted"/>
<sequence length="37" mass="3784">MGEGAKRVTTGFDMVAPLYRAPVKTAAIAGAGAQTEF</sequence>
<name>A0A2P9HN71_9HYPH</name>
<dbReference type="AlphaFoldDB" id="A0A2P9HN71"/>
<gene>
    <name evidence="1" type="ORF">OHAE_1413</name>
</gene>
<evidence type="ECO:0000313" key="1">
    <source>
        <dbReference type="EMBL" id="SPL65546.1"/>
    </source>
</evidence>
<accession>A0A2P9HN71</accession>
<reference evidence="2" key="1">
    <citation type="submission" date="2017-12" db="EMBL/GenBank/DDBJ databases">
        <authorList>
            <person name="Diaz M."/>
        </authorList>
    </citation>
    <scope>NUCLEOTIDE SEQUENCE [LARGE SCALE GENOMIC DNA]</scope>
    <source>
        <strain evidence="2">FI11154</strain>
    </source>
</reference>
<organism evidence="1 2">
    <name type="scientific">Ochrobactrum soli</name>
    <dbReference type="NCBI Taxonomy" id="2448455"/>
    <lineage>
        <taxon>Bacteria</taxon>
        <taxon>Pseudomonadati</taxon>
        <taxon>Pseudomonadota</taxon>
        <taxon>Alphaproteobacteria</taxon>
        <taxon>Hyphomicrobiales</taxon>
        <taxon>Brucellaceae</taxon>
        <taxon>Brucella/Ochrobactrum group</taxon>
        <taxon>Ochrobactrum</taxon>
    </lineage>
</organism>
<dbReference type="EMBL" id="OOFM01000005">
    <property type="protein sequence ID" value="SPL65546.1"/>
    <property type="molecule type" value="Genomic_DNA"/>
</dbReference>
<protein>
    <submittedName>
        <fullName evidence="1">Uncharacterized protein</fullName>
    </submittedName>
</protein>
<dbReference type="Proteomes" id="UP000246073">
    <property type="component" value="Unassembled WGS sequence"/>
</dbReference>
<evidence type="ECO:0000313" key="2">
    <source>
        <dbReference type="Proteomes" id="UP000246073"/>
    </source>
</evidence>